<dbReference type="Gene3D" id="2.40.10.10">
    <property type="entry name" value="Trypsin-like serine proteases"/>
    <property type="match status" value="1"/>
</dbReference>
<comment type="caution">
    <text evidence="1">The sequence shown here is derived from an EMBL/GenBank/DDBJ whole genome shotgun (WGS) entry which is preliminary data.</text>
</comment>
<dbReference type="PANTHER" id="PTHR22939">
    <property type="entry name" value="SERINE PROTEASE FAMILY S1C HTRA-RELATED"/>
    <property type="match status" value="1"/>
</dbReference>
<dbReference type="PRINTS" id="PR00834">
    <property type="entry name" value="PROTEASES2C"/>
</dbReference>
<dbReference type="InterPro" id="IPR043504">
    <property type="entry name" value="Peptidase_S1_PA_chymotrypsin"/>
</dbReference>
<dbReference type="Proteomes" id="UP000317176">
    <property type="component" value="Unassembled WGS sequence"/>
</dbReference>
<evidence type="ECO:0000313" key="2">
    <source>
        <dbReference type="Proteomes" id="UP000317176"/>
    </source>
</evidence>
<dbReference type="RefSeq" id="WP_231088437.1">
    <property type="nucleotide sequence ID" value="NZ_CP088014.1"/>
</dbReference>
<sequence>MTAAIDVGEFVLAIGDSLNLGPSVSLGIVSALHRSCPGIANDDLIQSDALVEAGSSGGAMINLRGKLIGVVVARRGEGRSGFAFAVPADAILRLLATVRQEPPSQ</sequence>
<keyword evidence="1" id="KW-0378">Hydrolase</keyword>
<accession>A0A562LL89</accession>
<dbReference type="Pfam" id="PF13365">
    <property type="entry name" value="Trypsin_2"/>
    <property type="match status" value="1"/>
</dbReference>
<evidence type="ECO:0000313" key="1">
    <source>
        <dbReference type="EMBL" id="TWI08389.1"/>
    </source>
</evidence>
<name>A0A562LL89_9BRAD</name>
<keyword evidence="1" id="KW-0645">Protease</keyword>
<keyword evidence="2" id="KW-1185">Reference proteome</keyword>
<protein>
    <submittedName>
        <fullName evidence="1">Serine protease Do</fullName>
    </submittedName>
</protein>
<organism evidence="1 2">
    <name type="scientific">Bradyrhizobium daqingense</name>
    <dbReference type="NCBI Taxonomy" id="993502"/>
    <lineage>
        <taxon>Bacteria</taxon>
        <taxon>Pseudomonadati</taxon>
        <taxon>Pseudomonadota</taxon>
        <taxon>Alphaproteobacteria</taxon>
        <taxon>Hyphomicrobiales</taxon>
        <taxon>Nitrobacteraceae</taxon>
        <taxon>Bradyrhizobium</taxon>
    </lineage>
</organism>
<dbReference type="InterPro" id="IPR001940">
    <property type="entry name" value="Peptidase_S1C"/>
</dbReference>
<dbReference type="SUPFAM" id="SSF50494">
    <property type="entry name" value="Trypsin-like serine proteases"/>
    <property type="match status" value="1"/>
</dbReference>
<dbReference type="InterPro" id="IPR009003">
    <property type="entry name" value="Peptidase_S1_PA"/>
</dbReference>
<dbReference type="EMBL" id="VLKL01000003">
    <property type="protein sequence ID" value="TWI08389.1"/>
    <property type="molecule type" value="Genomic_DNA"/>
</dbReference>
<dbReference type="GO" id="GO:0006515">
    <property type="term" value="P:protein quality control for misfolded or incompletely synthesized proteins"/>
    <property type="evidence" value="ECO:0007669"/>
    <property type="project" value="TreeGrafter"/>
</dbReference>
<dbReference type="PANTHER" id="PTHR22939:SF129">
    <property type="entry name" value="SERINE PROTEASE HTRA2, MITOCHONDRIAL"/>
    <property type="match status" value="1"/>
</dbReference>
<proteinExistence type="predicted"/>
<dbReference type="AlphaFoldDB" id="A0A562LL89"/>
<gene>
    <name evidence="1" type="ORF">IQ17_01203</name>
</gene>
<dbReference type="GO" id="GO:0042597">
    <property type="term" value="C:periplasmic space"/>
    <property type="evidence" value="ECO:0007669"/>
    <property type="project" value="TreeGrafter"/>
</dbReference>
<dbReference type="GO" id="GO:0004252">
    <property type="term" value="F:serine-type endopeptidase activity"/>
    <property type="evidence" value="ECO:0007669"/>
    <property type="project" value="InterPro"/>
</dbReference>
<reference evidence="1 2" key="1">
    <citation type="journal article" date="2015" name="Stand. Genomic Sci.">
        <title>Genomic Encyclopedia of Bacterial and Archaeal Type Strains, Phase III: the genomes of soil and plant-associated and newly described type strains.</title>
        <authorList>
            <person name="Whitman W.B."/>
            <person name="Woyke T."/>
            <person name="Klenk H.P."/>
            <person name="Zhou Y."/>
            <person name="Lilburn T.G."/>
            <person name="Beck B.J."/>
            <person name="De Vos P."/>
            <person name="Vandamme P."/>
            <person name="Eisen J.A."/>
            <person name="Garrity G."/>
            <person name="Hugenholtz P."/>
            <person name="Kyrpides N.C."/>
        </authorList>
    </citation>
    <scope>NUCLEOTIDE SEQUENCE [LARGE SCALE GENOMIC DNA]</scope>
    <source>
        <strain evidence="1 2">CGMCC 1.10947</strain>
    </source>
</reference>